<evidence type="ECO:0000313" key="1">
    <source>
        <dbReference type="EMBL" id="KFD65369.1"/>
    </source>
</evidence>
<dbReference type="Proteomes" id="UP000030758">
    <property type="component" value="Unassembled WGS sequence"/>
</dbReference>
<dbReference type="AlphaFoldDB" id="A0A085N7C3"/>
<protein>
    <submittedName>
        <fullName evidence="1">Uncharacterized protein</fullName>
    </submittedName>
</protein>
<name>A0A085N7C3_9BILA</name>
<gene>
    <name evidence="1" type="ORF">M514_22409</name>
</gene>
<organism evidence="1">
    <name type="scientific">Trichuris suis</name>
    <name type="common">pig whipworm</name>
    <dbReference type="NCBI Taxonomy" id="68888"/>
    <lineage>
        <taxon>Eukaryota</taxon>
        <taxon>Metazoa</taxon>
        <taxon>Ecdysozoa</taxon>
        <taxon>Nematoda</taxon>
        <taxon>Enoplea</taxon>
        <taxon>Dorylaimia</taxon>
        <taxon>Trichinellida</taxon>
        <taxon>Trichuridae</taxon>
        <taxon>Trichuris</taxon>
    </lineage>
</organism>
<accession>A0A085N7C3</accession>
<reference evidence="1" key="1">
    <citation type="journal article" date="2014" name="Nat. Genet.">
        <title>Genome and transcriptome of the porcine whipworm Trichuris suis.</title>
        <authorList>
            <person name="Jex A.R."/>
            <person name="Nejsum P."/>
            <person name="Schwarz E.M."/>
            <person name="Hu L."/>
            <person name="Young N.D."/>
            <person name="Hall R.S."/>
            <person name="Korhonen P.K."/>
            <person name="Liao S."/>
            <person name="Thamsborg S."/>
            <person name="Xia J."/>
            <person name="Xu P."/>
            <person name="Wang S."/>
            <person name="Scheerlinck J.P."/>
            <person name="Hofmann A."/>
            <person name="Sternberg P.W."/>
            <person name="Wang J."/>
            <person name="Gasser R.B."/>
        </authorList>
    </citation>
    <scope>NUCLEOTIDE SEQUENCE [LARGE SCALE GENOMIC DNA]</scope>
    <source>
        <strain evidence="1">DCEP-RM93F</strain>
    </source>
</reference>
<sequence>MQQLDAHGSEKTQTGVQSKLALRSCSCTKEHMSSAVLATCLFFSQKYPPSATDHSLSRLCWKNGLRLVDATCCPGWKPVSILMSGITSCKCIVCVCFPLCSLMPEFMEQTRFKLLPLPEWLMCKLYGDEAPCVVDIWCPCIMDHLVKHLRRLTHCLITMTVVQGRHNLMDDKSCRSVQGLSSLDVPVFHVLCRFEVIISWTQEFNTGASLDGHSTFYNFQKLRW</sequence>
<dbReference type="EMBL" id="KL367539">
    <property type="protein sequence ID" value="KFD65369.1"/>
    <property type="molecule type" value="Genomic_DNA"/>
</dbReference>
<proteinExistence type="predicted"/>